<dbReference type="GO" id="GO:0003676">
    <property type="term" value="F:nucleic acid binding"/>
    <property type="evidence" value="ECO:0007669"/>
    <property type="project" value="InterPro"/>
</dbReference>
<dbReference type="InterPro" id="IPR052929">
    <property type="entry name" value="RNase_H-like_EbsB-rel"/>
</dbReference>
<organism evidence="3 4">
    <name type="scientific">Juglans regia</name>
    <name type="common">English walnut</name>
    <dbReference type="NCBI Taxonomy" id="51240"/>
    <lineage>
        <taxon>Eukaryota</taxon>
        <taxon>Viridiplantae</taxon>
        <taxon>Streptophyta</taxon>
        <taxon>Embryophyta</taxon>
        <taxon>Tracheophyta</taxon>
        <taxon>Spermatophyta</taxon>
        <taxon>Magnoliopsida</taxon>
        <taxon>eudicotyledons</taxon>
        <taxon>Gunneridae</taxon>
        <taxon>Pentapetalae</taxon>
        <taxon>rosids</taxon>
        <taxon>fabids</taxon>
        <taxon>Fagales</taxon>
        <taxon>Juglandaceae</taxon>
        <taxon>Juglans</taxon>
    </lineage>
</organism>
<protein>
    <submittedName>
        <fullName evidence="3">Uncharacterized protein</fullName>
    </submittedName>
</protein>
<dbReference type="Proteomes" id="UP000619265">
    <property type="component" value="Unassembled WGS sequence"/>
</dbReference>
<dbReference type="AlphaFoldDB" id="A0A834CV41"/>
<dbReference type="Pfam" id="PF13966">
    <property type="entry name" value="zf-RVT"/>
    <property type="match status" value="1"/>
</dbReference>
<dbReference type="InterPro" id="IPR036397">
    <property type="entry name" value="RNaseH_sf"/>
</dbReference>
<dbReference type="Gene3D" id="3.30.420.10">
    <property type="entry name" value="Ribonuclease H-like superfamily/Ribonuclease H"/>
    <property type="match status" value="1"/>
</dbReference>
<dbReference type="PANTHER" id="PTHR47074:SF48">
    <property type="entry name" value="POLYNUCLEOTIDYL TRANSFERASE, RIBONUCLEASE H-LIKE SUPERFAMILY PROTEIN"/>
    <property type="match status" value="1"/>
</dbReference>
<dbReference type="InterPro" id="IPR012337">
    <property type="entry name" value="RNaseH-like_sf"/>
</dbReference>
<comment type="caution">
    <text evidence="3">The sequence shown here is derived from an EMBL/GenBank/DDBJ whole genome shotgun (WGS) entry which is preliminary data.</text>
</comment>
<dbReference type="Pfam" id="PF13456">
    <property type="entry name" value="RVT_3"/>
    <property type="match status" value="1"/>
</dbReference>
<dbReference type="InterPro" id="IPR026960">
    <property type="entry name" value="RVT-Znf"/>
</dbReference>
<dbReference type="SUPFAM" id="SSF53098">
    <property type="entry name" value="Ribonuclease H-like"/>
    <property type="match status" value="1"/>
</dbReference>
<reference evidence="3" key="2">
    <citation type="submission" date="2020-03" db="EMBL/GenBank/DDBJ databases">
        <title>Walnut 2.0.</title>
        <authorList>
            <person name="Marrano A."/>
            <person name="Britton M."/>
            <person name="Zimin A.V."/>
            <person name="Zaini P.A."/>
            <person name="Workman R."/>
            <person name="Puiu D."/>
            <person name="Bianco L."/>
            <person name="Allen B.J."/>
            <person name="Troggio M."/>
            <person name="Leslie C.A."/>
            <person name="Timp W."/>
            <person name="Dendekar A."/>
            <person name="Salzberg S.L."/>
            <person name="Neale D.B."/>
        </authorList>
    </citation>
    <scope>NUCLEOTIDE SEQUENCE</scope>
    <source>
        <tissue evidence="3">Leaves</tissue>
    </source>
</reference>
<dbReference type="InterPro" id="IPR002156">
    <property type="entry name" value="RNaseH_domain"/>
</dbReference>
<dbReference type="GO" id="GO:0004523">
    <property type="term" value="F:RNA-DNA hybrid ribonuclease activity"/>
    <property type="evidence" value="ECO:0007669"/>
    <property type="project" value="InterPro"/>
</dbReference>
<feature type="domain" description="Reverse transcriptase zinc-binding" evidence="2">
    <location>
        <begin position="125"/>
        <end position="200"/>
    </location>
</feature>
<proteinExistence type="predicted"/>
<evidence type="ECO:0000313" key="4">
    <source>
        <dbReference type="Proteomes" id="UP000619265"/>
    </source>
</evidence>
<dbReference type="Gramene" id="Jr06_12380_p1">
    <property type="protein sequence ID" value="cds.Jr06_12380_p1"/>
    <property type="gene ID" value="Jr06_12380"/>
</dbReference>
<reference evidence="3" key="1">
    <citation type="submission" date="2015-10" db="EMBL/GenBank/DDBJ databases">
        <authorList>
            <person name="Martinez-Garcia P.J."/>
            <person name="Crepeau M.W."/>
            <person name="Puiu D."/>
            <person name="Gonzalez-Ibeas D."/>
            <person name="Whalen J."/>
            <person name="Stevens K."/>
            <person name="Paul R."/>
            <person name="Butterfield T."/>
            <person name="Britton M."/>
            <person name="Reagan R."/>
            <person name="Chakraborty S."/>
            <person name="Walawage S.L."/>
            <person name="Vasquez-Gross H.A."/>
            <person name="Cardeno C."/>
            <person name="Famula R."/>
            <person name="Pratt K."/>
            <person name="Kuruganti S."/>
            <person name="Aradhya M.K."/>
            <person name="Leslie C.A."/>
            <person name="Dandekar A.M."/>
            <person name="Salzberg S.L."/>
            <person name="Wegrzyn J.L."/>
            <person name="Langley C.H."/>
            <person name="Neale D.B."/>
        </authorList>
    </citation>
    <scope>NUCLEOTIDE SEQUENCE</scope>
    <source>
        <tissue evidence="3">Leaves</tissue>
    </source>
</reference>
<dbReference type="InterPro" id="IPR044730">
    <property type="entry name" value="RNase_H-like_dom_plant"/>
</dbReference>
<gene>
    <name evidence="3" type="ORF">F2P56_012951</name>
</gene>
<name>A0A834CV41_JUGRE</name>
<accession>A0A834CV41</accession>
<evidence type="ECO:0000313" key="3">
    <source>
        <dbReference type="EMBL" id="KAF5468835.1"/>
    </source>
</evidence>
<dbReference type="CDD" id="cd06222">
    <property type="entry name" value="RNase_H_like"/>
    <property type="match status" value="1"/>
</dbReference>
<evidence type="ECO:0000259" key="1">
    <source>
        <dbReference type="Pfam" id="PF13456"/>
    </source>
</evidence>
<dbReference type="EMBL" id="LIHL02000006">
    <property type="protein sequence ID" value="KAF5468835.1"/>
    <property type="molecule type" value="Genomic_DNA"/>
</dbReference>
<evidence type="ECO:0000259" key="2">
    <source>
        <dbReference type="Pfam" id="PF13966"/>
    </source>
</evidence>
<dbReference type="PANTHER" id="PTHR47074">
    <property type="entry name" value="BNAC02G40300D PROTEIN"/>
    <property type="match status" value="1"/>
</dbReference>
<sequence>MGGLRFRDLRCFNFALLSKQGWRILQNPTSLVAQILKQKYFNKGDLLEAKLGIGPSFAWRGIHAGLTLLKKGLIWREIEGIKAIPISLGGREDKLTSQFTPNGSYTVKSGYYLSKELEREQEGETSGRSKDCQVWRTIWKLNVPPATKMFVWRACSEALPTMANLKRRKVVEDSLCLICKLEPETSGHALWGCSGAKDVWCQGPKKVQKLSLHSDLIFNIWAELVGKLEPRELNEARTELSSHKEALQKEIGANSETQARVNRWTKPAVGNLKVNWDAAVQAREGRIGIGVLIRDHQGLVIGALRANRLLRGSAFDVEAYRLLLASVFYKEIGVRQFCLEGDSKQVVDQLNQDSSNWSIGGCLISDAKTILNSAAVWSISHVYREANMAAHRLAKTAFECTEDVYDIEICPSCILHVVTKEMS</sequence>
<feature type="domain" description="RNase H type-1" evidence="1">
    <location>
        <begin position="275"/>
        <end position="397"/>
    </location>
</feature>